<dbReference type="GO" id="GO:0016422">
    <property type="term" value="F:mRNA (2'-O-methyladenosine-N6-)-methyltransferase activity"/>
    <property type="evidence" value="ECO:0007669"/>
    <property type="project" value="InterPro"/>
</dbReference>
<feature type="compositionally biased region" description="Polar residues" evidence="1">
    <location>
        <begin position="1"/>
        <end position="27"/>
    </location>
</feature>
<feature type="compositionally biased region" description="Polar residues" evidence="1">
    <location>
        <begin position="696"/>
        <end position="719"/>
    </location>
</feature>
<sequence length="719" mass="82776">MNEVSSGNKETSVSASQSAWEQLTQSQNHDHPSVPTTPTTPTTPTKLAGSPEFPATTPLGAPGPSMSYGDELSIEMVNIGWRKFWSKRENRPYFWNKITGESLWEWPPGKGAQPFDPLTDPLGICHANNTNGPTSLPPGSTTPNHNLMKRRASEEVHGPNNQHGQPPMKKFILAGPWDLEIPTNVIMFDRIPSTFPPPHPEIEAMRGAYTVKLIKTYEDLCQKRENIKAPKDSFNRWLMERKVIDRGMDPLLPSNCVPEISQSMYREIMNDIPIKIIKPKFTGDARKQLSRYAEAAKNILEQRPAPPESKKIVKWNAEETFEWLRKTVGANYEDFQDRLAHLKQQCEPHLVEVVRGSVETLCTKLFHLSCEYAKRIRERHRILLKEHGVQELTHPLPPPMARKVWCYPMQFSIPSTRMPPIEYTTDKDFMTIKYTHSSYPSPDTHMISTLHLQKLEQLYRYNCYDDKKFDLFIGRVYCMLKRYATFLGNTNHLQRECELTQASLPVTVFECLHRHFGVTFECFASPLNCYFRQYCSAFGDTDSYFGSRGSFLEFKPVSGSFEVNPPYCEELIDATLVHIEKLLTDSAEPLSFIVFLPEWKDPPLQCLSRLDESHFKRKQVVVMGNEHEYRHGYQYIIPKSEWNVKCTFGTLVVWLQNESGYQKWAPTEIRVEALLESFRPGRERDRDKQQHHHSGHSASPNDNHQSKSSQEPSSNNDLK</sequence>
<dbReference type="InterPro" id="IPR039881">
    <property type="entry name" value="PCIF1-like"/>
</dbReference>
<dbReference type="OMA" id="ANENHRS"/>
<feature type="domain" description="WW" evidence="2">
    <location>
        <begin position="75"/>
        <end position="109"/>
    </location>
</feature>
<dbReference type="PANTHER" id="PTHR21727">
    <property type="entry name" value="PHOSPHORYLATED CTD INTERACTING FACTOR 1"/>
    <property type="match status" value="1"/>
</dbReference>
<dbReference type="SUPFAM" id="SSF51045">
    <property type="entry name" value="WW domain"/>
    <property type="match status" value="1"/>
</dbReference>
<dbReference type="Gene3D" id="2.20.70.10">
    <property type="match status" value="1"/>
</dbReference>
<name>A0A336MAW5_CULSO</name>
<dbReference type="AlphaFoldDB" id="A0A336MAW5"/>
<accession>A0A336MAW5</accession>
<dbReference type="InterPro" id="IPR001202">
    <property type="entry name" value="WW_dom"/>
</dbReference>
<reference evidence="3" key="1">
    <citation type="submission" date="2018-07" db="EMBL/GenBank/DDBJ databases">
        <authorList>
            <person name="Quirk P.G."/>
            <person name="Krulwich T.A."/>
        </authorList>
    </citation>
    <scope>NUCLEOTIDE SEQUENCE</scope>
</reference>
<evidence type="ECO:0000259" key="2">
    <source>
        <dbReference type="PROSITE" id="PS50020"/>
    </source>
</evidence>
<protein>
    <submittedName>
        <fullName evidence="3">CSON014574 protein</fullName>
    </submittedName>
</protein>
<feature type="region of interest" description="Disordered" evidence="1">
    <location>
        <begin position="1"/>
        <end position="64"/>
    </location>
</feature>
<dbReference type="CDD" id="cd00201">
    <property type="entry name" value="WW"/>
    <property type="match status" value="1"/>
</dbReference>
<dbReference type="InterPro" id="IPR022035">
    <property type="entry name" value="PCIF1_WW"/>
</dbReference>
<gene>
    <name evidence="3" type="primary">CSON014574</name>
</gene>
<dbReference type="GO" id="GO:0005634">
    <property type="term" value="C:nucleus"/>
    <property type="evidence" value="ECO:0007669"/>
    <property type="project" value="TreeGrafter"/>
</dbReference>
<dbReference type="PANTHER" id="PTHR21727:SF0">
    <property type="entry name" value="MRNA (2'-O-METHYLADENOSINE-N(6)-)-METHYLTRANSFERASE"/>
    <property type="match status" value="1"/>
</dbReference>
<proteinExistence type="predicted"/>
<dbReference type="PROSITE" id="PS50020">
    <property type="entry name" value="WW_DOMAIN_2"/>
    <property type="match status" value="1"/>
</dbReference>
<dbReference type="VEuPathDB" id="VectorBase:CSON014574"/>
<feature type="compositionally biased region" description="Low complexity" evidence="1">
    <location>
        <begin position="36"/>
        <end position="45"/>
    </location>
</feature>
<evidence type="ECO:0000313" key="3">
    <source>
        <dbReference type="EMBL" id="SSX27482.1"/>
    </source>
</evidence>
<organism evidence="3">
    <name type="scientific">Culicoides sonorensis</name>
    <name type="common">Biting midge</name>
    <dbReference type="NCBI Taxonomy" id="179676"/>
    <lineage>
        <taxon>Eukaryota</taxon>
        <taxon>Metazoa</taxon>
        <taxon>Ecdysozoa</taxon>
        <taxon>Arthropoda</taxon>
        <taxon>Hexapoda</taxon>
        <taxon>Insecta</taxon>
        <taxon>Pterygota</taxon>
        <taxon>Neoptera</taxon>
        <taxon>Endopterygota</taxon>
        <taxon>Diptera</taxon>
        <taxon>Nematocera</taxon>
        <taxon>Chironomoidea</taxon>
        <taxon>Ceratopogonidae</taxon>
        <taxon>Ceratopogoninae</taxon>
        <taxon>Culicoides</taxon>
        <taxon>Monoculicoides</taxon>
    </lineage>
</organism>
<dbReference type="SMART" id="SM00456">
    <property type="entry name" value="WW"/>
    <property type="match status" value="1"/>
</dbReference>
<feature type="region of interest" description="Disordered" evidence="1">
    <location>
        <begin position="680"/>
        <end position="719"/>
    </location>
</feature>
<dbReference type="EMBL" id="UFQT01000833">
    <property type="protein sequence ID" value="SSX27482.1"/>
    <property type="molecule type" value="Genomic_DNA"/>
</dbReference>
<dbReference type="InterPro" id="IPR036020">
    <property type="entry name" value="WW_dom_sf"/>
</dbReference>
<evidence type="ECO:0000256" key="1">
    <source>
        <dbReference type="SAM" id="MobiDB-lite"/>
    </source>
</evidence>
<dbReference type="Pfam" id="PF12237">
    <property type="entry name" value="PCIF1_WW"/>
    <property type="match status" value="1"/>
</dbReference>
<dbReference type="GO" id="GO:0099122">
    <property type="term" value="F:RNA polymerase II C-terminal domain binding"/>
    <property type="evidence" value="ECO:0007669"/>
    <property type="project" value="InterPro"/>
</dbReference>